<proteinExistence type="predicted"/>
<keyword evidence="3 6" id="KW-1133">Transmembrane helix</keyword>
<evidence type="ECO:0000256" key="6">
    <source>
        <dbReference type="SAM" id="Phobius"/>
    </source>
</evidence>
<evidence type="ECO:0000259" key="7">
    <source>
        <dbReference type="Pfam" id="PF13675"/>
    </source>
</evidence>
<protein>
    <submittedName>
        <fullName evidence="8">Type IV pili methyl-accepting chemotaxis transducer N-terminal domain-containing protein</fullName>
    </submittedName>
</protein>
<evidence type="ECO:0000313" key="9">
    <source>
        <dbReference type="Proteomes" id="UP001300692"/>
    </source>
</evidence>
<evidence type="ECO:0000256" key="2">
    <source>
        <dbReference type="ARBA" id="ARBA00022692"/>
    </source>
</evidence>
<comment type="subcellular location">
    <subcellularLocation>
        <location evidence="1">Membrane</location>
        <topology evidence="1">Multi-pass membrane protein</topology>
    </subcellularLocation>
</comment>
<feature type="domain" description="NarX-like N-terminal" evidence="7">
    <location>
        <begin position="31"/>
        <end position="131"/>
    </location>
</feature>
<evidence type="ECO:0000256" key="3">
    <source>
        <dbReference type="ARBA" id="ARBA00022989"/>
    </source>
</evidence>
<evidence type="ECO:0000256" key="4">
    <source>
        <dbReference type="ARBA" id="ARBA00023136"/>
    </source>
</evidence>
<gene>
    <name evidence="8" type="ORF">N7U62_15965</name>
</gene>
<keyword evidence="9" id="KW-1185">Reference proteome</keyword>
<evidence type="ECO:0000313" key="8">
    <source>
        <dbReference type="EMBL" id="MCV9388178.1"/>
    </source>
</evidence>
<keyword evidence="4 6" id="KW-0472">Membrane</keyword>
<dbReference type="InterPro" id="IPR029095">
    <property type="entry name" value="NarX-like_N"/>
</dbReference>
<dbReference type="Pfam" id="PF13675">
    <property type="entry name" value="PilJ"/>
    <property type="match status" value="1"/>
</dbReference>
<sequence>MKKLSVQYLIFLGILTVAIVTSQILIQKAISDSKTDSRIINISGRQRMLSQKITKAALKLQSCETRQEFYETKLELTNAADLWSRSHEALKHGNESLDVTEMNQSATLNKLFTQIEPFYSSIIGAVENVKKLGYSASQSGEQEETLAESVKIISGNEASFLKLMNDITFEYDHLAAQKVEELSSSEFYLLAVALLLIVLEAFFIFRPMIKNSKKKDSEISELHDYVQKSISFIGKSQEGENQIKEAEEKIKMLTEENVQLSMIVKSLENSKIVATGDQIIKDSQIEQLNKKYEKKIKGLERELAKIKTAL</sequence>
<dbReference type="EMBL" id="JAOYOD010000001">
    <property type="protein sequence ID" value="MCV9388178.1"/>
    <property type="molecule type" value="Genomic_DNA"/>
</dbReference>
<keyword evidence="5" id="KW-0175">Coiled coil</keyword>
<evidence type="ECO:0000256" key="1">
    <source>
        <dbReference type="ARBA" id="ARBA00004141"/>
    </source>
</evidence>
<organism evidence="8 9">
    <name type="scientific">Reichenbachiella ulvae</name>
    <dbReference type="NCBI Taxonomy" id="2980104"/>
    <lineage>
        <taxon>Bacteria</taxon>
        <taxon>Pseudomonadati</taxon>
        <taxon>Bacteroidota</taxon>
        <taxon>Cytophagia</taxon>
        <taxon>Cytophagales</taxon>
        <taxon>Reichenbachiellaceae</taxon>
        <taxon>Reichenbachiella</taxon>
    </lineage>
</organism>
<reference evidence="8 9" key="1">
    <citation type="submission" date="2022-10" db="EMBL/GenBank/DDBJ databases">
        <title>Comparative genomics and taxonomic characterization of three novel marine species of genus Reichenbachiella exhibiting antioxidant and polysaccharide degradation activities.</title>
        <authorList>
            <person name="Muhammad N."/>
            <person name="Lee Y.-J."/>
            <person name="Ko J."/>
            <person name="Kim S.-G."/>
        </authorList>
    </citation>
    <scope>NUCLEOTIDE SEQUENCE [LARGE SCALE GENOMIC DNA]</scope>
    <source>
        <strain evidence="8 9">ABR2-5</strain>
    </source>
</reference>
<keyword evidence="2 6" id="KW-0812">Transmembrane</keyword>
<name>A0ABT3CX91_9BACT</name>
<feature type="coiled-coil region" evidence="5">
    <location>
        <begin position="236"/>
        <end position="309"/>
    </location>
</feature>
<dbReference type="Proteomes" id="UP001300692">
    <property type="component" value="Unassembled WGS sequence"/>
</dbReference>
<dbReference type="RefSeq" id="WP_264139011.1">
    <property type="nucleotide sequence ID" value="NZ_JAOYOD010000001.1"/>
</dbReference>
<evidence type="ECO:0000256" key="5">
    <source>
        <dbReference type="SAM" id="Coils"/>
    </source>
</evidence>
<feature type="transmembrane region" description="Helical" evidence="6">
    <location>
        <begin position="187"/>
        <end position="205"/>
    </location>
</feature>
<comment type="caution">
    <text evidence="8">The sequence shown here is derived from an EMBL/GenBank/DDBJ whole genome shotgun (WGS) entry which is preliminary data.</text>
</comment>
<accession>A0ABT3CX91</accession>